<feature type="region of interest" description="Disordered" evidence="7">
    <location>
        <begin position="704"/>
        <end position="728"/>
    </location>
</feature>
<evidence type="ECO:0000259" key="10">
    <source>
        <dbReference type="Pfam" id="PF25357"/>
    </source>
</evidence>
<dbReference type="AlphaFoldDB" id="A0A9D3PN07"/>
<organism evidence="12 13">
    <name type="scientific">Megalops atlanticus</name>
    <name type="common">Tarpon</name>
    <name type="synonym">Clupea gigantea</name>
    <dbReference type="NCBI Taxonomy" id="7932"/>
    <lineage>
        <taxon>Eukaryota</taxon>
        <taxon>Metazoa</taxon>
        <taxon>Chordata</taxon>
        <taxon>Craniata</taxon>
        <taxon>Vertebrata</taxon>
        <taxon>Euteleostomi</taxon>
        <taxon>Actinopterygii</taxon>
        <taxon>Neopterygii</taxon>
        <taxon>Teleostei</taxon>
        <taxon>Elopiformes</taxon>
        <taxon>Megalopidae</taxon>
        <taxon>Megalops</taxon>
    </lineage>
</organism>
<feature type="domain" description="LKB1 serine/threonine kinase interacting protein 1 N-terminal" evidence="8">
    <location>
        <begin position="13"/>
        <end position="101"/>
    </location>
</feature>
<evidence type="ECO:0000256" key="1">
    <source>
        <dbReference type="ARBA" id="ARBA00004496"/>
    </source>
</evidence>
<dbReference type="InterPro" id="IPR001611">
    <property type="entry name" value="Leu-rich_rpt"/>
</dbReference>
<feature type="compositionally biased region" description="Basic residues" evidence="7">
    <location>
        <begin position="385"/>
        <end position="399"/>
    </location>
</feature>
<dbReference type="PANTHER" id="PTHR15454">
    <property type="entry name" value="NISCHARIN RELATED"/>
    <property type="match status" value="1"/>
</dbReference>
<keyword evidence="5" id="KW-0433">Leucine-rich repeat</keyword>
<dbReference type="Gene3D" id="3.80.10.10">
    <property type="entry name" value="Ribonuclease Inhibitor"/>
    <property type="match status" value="2"/>
</dbReference>
<name>A0A9D3PN07_MEGAT</name>
<evidence type="ECO:0000256" key="2">
    <source>
        <dbReference type="ARBA" id="ARBA00008771"/>
    </source>
</evidence>
<dbReference type="OrthoDB" id="7451790at2759"/>
<evidence type="ECO:0000259" key="8">
    <source>
        <dbReference type="Pfam" id="PF15904"/>
    </source>
</evidence>
<dbReference type="FunFam" id="3.80.10.10:FF:001219">
    <property type="entry name" value="Serine/threonine-protein kinase 11-interacting protein"/>
    <property type="match status" value="1"/>
</dbReference>
<feature type="domain" description="Serine/threonine-protein kinase 11-interacting protein PH" evidence="10">
    <location>
        <begin position="557"/>
        <end position="679"/>
    </location>
</feature>
<dbReference type="EMBL" id="JAFDVH010000015">
    <property type="protein sequence ID" value="KAG7463793.1"/>
    <property type="molecule type" value="Genomic_DNA"/>
</dbReference>
<protein>
    <recommendedName>
        <fullName evidence="3">Serine/threonine-protein kinase 11-interacting protein</fullName>
    </recommendedName>
</protein>
<dbReference type="InterPro" id="IPR032675">
    <property type="entry name" value="LRR_dom_sf"/>
</dbReference>
<dbReference type="Proteomes" id="UP001046870">
    <property type="component" value="Chromosome 15"/>
</dbReference>
<dbReference type="Pfam" id="PF25357">
    <property type="entry name" value="PH_S11IP"/>
    <property type="match status" value="1"/>
</dbReference>
<dbReference type="GO" id="GO:0005737">
    <property type="term" value="C:cytoplasm"/>
    <property type="evidence" value="ECO:0007669"/>
    <property type="project" value="UniProtKB-SubCell"/>
</dbReference>
<evidence type="ECO:0000256" key="6">
    <source>
        <dbReference type="ARBA" id="ARBA00022737"/>
    </source>
</evidence>
<feature type="region of interest" description="Disordered" evidence="7">
    <location>
        <begin position="752"/>
        <end position="773"/>
    </location>
</feature>
<evidence type="ECO:0000313" key="13">
    <source>
        <dbReference type="Proteomes" id="UP001046870"/>
    </source>
</evidence>
<evidence type="ECO:0000259" key="9">
    <source>
        <dbReference type="Pfam" id="PF23142"/>
    </source>
</evidence>
<feature type="compositionally biased region" description="Polar residues" evidence="7">
    <location>
        <begin position="752"/>
        <end position="763"/>
    </location>
</feature>
<evidence type="ECO:0000256" key="5">
    <source>
        <dbReference type="ARBA" id="ARBA00022614"/>
    </source>
</evidence>
<feature type="domain" description="STK11-interacting protein C-terminal PH" evidence="11">
    <location>
        <begin position="1027"/>
        <end position="1180"/>
    </location>
</feature>
<keyword evidence="6" id="KW-0677">Repeat</keyword>
<proteinExistence type="inferred from homology"/>
<dbReference type="Pfam" id="PF23142">
    <property type="entry name" value="PH_PLEKHM2"/>
    <property type="match status" value="1"/>
</dbReference>
<comment type="caution">
    <text evidence="12">The sequence shown here is derived from an EMBL/GenBank/DDBJ whole genome shotgun (WGS) entry which is preliminary data.</text>
</comment>
<dbReference type="Pfam" id="PF15904">
    <property type="entry name" value="LIP1"/>
    <property type="match status" value="1"/>
</dbReference>
<dbReference type="FunFam" id="3.80.10.10:FF:000658">
    <property type="entry name" value="Serine/threonine-protein kinase 11-interacting protein"/>
    <property type="match status" value="1"/>
</dbReference>
<sequence length="1184" mass="131203">MTILVRMSVPSCGQSNLVQSLATLLRNNGDSVLDGTSTLTLRAGCLQHLTRLFQQYLHSRAHQHGFLALPSHPADTPSMLQVQFLFDMLQKTISLKLINPPGSRLQSVVKIFPFKSLRYLELKRIPPHCLEGLRAVYSQLQVFICSKSVSSLEELLSLCGGDLSSALTWLELHTLNFSYNSITCLDASLKLLNVLRSLDLSHNKIQDCGEFLLPLSDLQHLNLGYNFLQRVPQLGMSCRAKLVKLVLRNNELETINGVEHLCSLQHLDLAYNLLMEHSQLSPLLLLHNLNTLNLEGNPLYFHKTHRLCTVRHLSPKAAFLRLKLDGCQLSSSELAILPRPGQLIGHTVPAVAPAAVATERGPQDVSSGAGEMSDSLSLSEPAVTRLHRKKSRSKVRVRRASISEPSDTDHDLRNQPALQDIVLRHQKEIERMESFRDQLGEDWLRYQHHLEVAPVTVEKTDHTSSVNGRCSPAPPPTAGSPCTVLQPPQLDSHAAPLLTSEPKAEASEPEAEPETESTLQWPGHSAENTESTLDTSLGEPQAQGSSGTLPQEEEEEEDLGVDLCLPLLVGVLSEAEGEQGERKAPCPRFLRVKPGHALEVDMQSGRVLARLELDSLQGVTASEATWTEKQEEKCVPALELHFSYISRTRRRRRYAMLDDDPQQALQALADVLSRVAEENESRNSEGQLQNLRLQCLKCRAEFYQQGEPGPPRQIPGEGADGQEEYSGQDTAGNMLICPECSSDHVVQLAGQSFPSTSTPVQCSSEDEGGRRFAFKDTDTPMRLQDPAVGGASSRSGSPTYMGEATVLEHTGTFLTAKSGTFYIGDGDSLADRNLSQAVSFHTPDGPSREELSASYSYSAPQPPGAPLQHMEGSSPAQFDLLTEDFEAVDHRLKLFLDVEVFESDSEELHCFLKMSTVKFGDPAEFPSLLVVSDQSFYILEITMEMQGQPSDWLLKRASHRISELCYLEVGLGSQSIHMEFQDGGAAYTLLVRDSARCKRFFGLLTGIVRELAHKSNSQLKSISTTRLNPQHHLWPLLCETTQVDGAEDCQPQFFYLLAFTQQGDSLSPVTVLATQETLYLLKEDHQWCKSLPNPMPNEDESPSGGRVTVQEAQPISCVSSVHLFASDPCRVNINVYEEMEKEEKTWALRSESAELLQALVNWVRTQWEAMFGVKLMTCLQEMGS</sequence>
<comment type="subcellular location">
    <subcellularLocation>
        <location evidence="1">Cytoplasm</location>
    </subcellularLocation>
</comment>
<dbReference type="InterPro" id="IPR031782">
    <property type="entry name" value="LIP1_N"/>
</dbReference>
<dbReference type="PANTHER" id="PTHR15454:SF69">
    <property type="entry name" value="SERINE_THREONINE-PROTEIN KINASE 11-INTERACTING PROTEIN"/>
    <property type="match status" value="1"/>
</dbReference>
<evidence type="ECO:0000256" key="3">
    <source>
        <dbReference type="ARBA" id="ARBA00020683"/>
    </source>
</evidence>
<evidence type="ECO:0000313" key="12">
    <source>
        <dbReference type="EMBL" id="KAG7463793.1"/>
    </source>
</evidence>
<feature type="region of interest" description="Disordered" evidence="7">
    <location>
        <begin position="456"/>
        <end position="489"/>
    </location>
</feature>
<evidence type="ECO:0000259" key="11">
    <source>
        <dbReference type="Pfam" id="PF25624"/>
    </source>
</evidence>
<comment type="similarity">
    <text evidence="2">Belongs to the STK11IP family.</text>
</comment>
<dbReference type="Pfam" id="PF25624">
    <property type="entry name" value="PH_S11IP_C"/>
    <property type="match status" value="1"/>
</dbReference>
<dbReference type="InterPro" id="IPR057676">
    <property type="entry name" value="PH_S11IP_C"/>
</dbReference>
<reference evidence="12" key="1">
    <citation type="submission" date="2021-01" db="EMBL/GenBank/DDBJ databases">
        <authorList>
            <person name="Zahm M."/>
            <person name="Roques C."/>
            <person name="Cabau C."/>
            <person name="Klopp C."/>
            <person name="Donnadieu C."/>
            <person name="Jouanno E."/>
            <person name="Lampietro C."/>
            <person name="Louis A."/>
            <person name="Herpin A."/>
            <person name="Echchiki A."/>
            <person name="Berthelot C."/>
            <person name="Parey E."/>
            <person name="Roest-Crollius H."/>
            <person name="Braasch I."/>
            <person name="Postlethwait J."/>
            <person name="Bobe J."/>
            <person name="Montfort J."/>
            <person name="Bouchez O."/>
            <person name="Begum T."/>
            <person name="Mejri S."/>
            <person name="Adams A."/>
            <person name="Chen W.-J."/>
            <person name="Guiguen Y."/>
        </authorList>
    </citation>
    <scope>NUCLEOTIDE SEQUENCE</scope>
    <source>
        <strain evidence="12">YG-15Mar2019-1</strain>
        <tissue evidence="12">Brain</tissue>
    </source>
</reference>
<dbReference type="InterPro" id="IPR057292">
    <property type="entry name" value="PH_S11IP"/>
</dbReference>
<dbReference type="GO" id="GO:0008104">
    <property type="term" value="P:intracellular protein localization"/>
    <property type="evidence" value="ECO:0007669"/>
    <property type="project" value="TreeGrafter"/>
</dbReference>
<keyword evidence="4" id="KW-0963">Cytoplasm</keyword>
<dbReference type="SUPFAM" id="SSF52058">
    <property type="entry name" value="L domain-like"/>
    <property type="match status" value="1"/>
</dbReference>
<feature type="region of interest" description="Disordered" evidence="7">
    <location>
        <begin position="357"/>
        <end position="417"/>
    </location>
</feature>
<feature type="compositionally biased region" description="Polar residues" evidence="7">
    <location>
        <begin position="526"/>
        <end position="535"/>
    </location>
</feature>
<keyword evidence="13" id="KW-1185">Reference proteome</keyword>
<evidence type="ECO:0000256" key="4">
    <source>
        <dbReference type="ARBA" id="ARBA00022490"/>
    </source>
</evidence>
<gene>
    <name evidence="12" type="ORF">MATL_G00180400</name>
</gene>
<dbReference type="PROSITE" id="PS51450">
    <property type="entry name" value="LRR"/>
    <property type="match status" value="3"/>
</dbReference>
<evidence type="ECO:0000256" key="7">
    <source>
        <dbReference type="SAM" id="MobiDB-lite"/>
    </source>
</evidence>
<feature type="region of interest" description="Disordered" evidence="7">
    <location>
        <begin position="501"/>
        <end position="559"/>
    </location>
</feature>
<feature type="domain" description="PLEKHM2 PH" evidence="9">
    <location>
        <begin position="884"/>
        <end position="1016"/>
    </location>
</feature>
<feature type="region of interest" description="Disordered" evidence="7">
    <location>
        <begin position="840"/>
        <end position="872"/>
    </location>
</feature>
<accession>A0A9D3PN07</accession>
<dbReference type="InterPro" id="IPR057288">
    <property type="entry name" value="PH_PLEKHM2"/>
</dbReference>